<dbReference type="OrthoDB" id="66144at2759"/>
<dbReference type="GO" id="GO:0032259">
    <property type="term" value="P:methylation"/>
    <property type="evidence" value="ECO:0007669"/>
    <property type="project" value="UniProtKB-KW"/>
</dbReference>
<dbReference type="Pfam" id="PF13649">
    <property type="entry name" value="Methyltransf_25"/>
    <property type="match status" value="1"/>
</dbReference>
<dbReference type="GO" id="GO:0008168">
    <property type="term" value="F:methyltransferase activity"/>
    <property type="evidence" value="ECO:0007669"/>
    <property type="project" value="UniProtKB-KW"/>
</dbReference>
<feature type="domain" description="Methyltransferase" evidence="2">
    <location>
        <begin position="48"/>
        <end position="142"/>
    </location>
</feature>
<dbReference type="Proteomes" id="UP000717585">
    <property type="component" value="Unassembled WGS sequence"/>
</dbReference>
<dbReference type="AlphaFoldDB" id="A0A8J6E473"/>
<dbReference type="EMBL" id="JAHDYR010000017">
    <property type="protein sequence ID" value="KAG9394102.1"/>
    <property type="molecule type" value="Genomic_DNA"/>
</dbReference>
<dbReference type="CDD" id="cd02440">
    <property type="entry name" value="AdoMet_MTases"/>
    <property type="match status" value="1"/>
</dbReference>
<sequence length="257" mass="28662">MSEEENSTLKIFLEMHRNCRFAPGSDSLTKRALLSANSVAECALPSDVLDIGCGTGNSTAIIADMFPLATVFAGDIEPDFVQRVRDRFAQNPNVCVASMDMAHLDAFFQPETLDLILCEASVDNVGFGSALTAWSQILRAGGVAIVSELCMYGSKSKMPEEAFEYWTEAKEDITTERQLRQVAVCSGYTVISEFRVSPDEWAAYHHCLRGNIEKLKSRALVTGDVARREVEKMEREMDMVERHPECCGYTYFVLQKN</sequence>
<proteinExistence type="predicted"/>
<reference evidence="3" key="1">
    <citation type="submission" date="2021-05" db="EMBL/GenBank/DDBJ databases">
        <title>A free-living protist that lacks canonical eukaryotic 1 DNA replication and segregation systems.</title>
        <authorList>
            <person name="Salas-Leiva D.E."/>
            <person name="Tromer E.C."/>
            <person name="Curtis B.A."/>
            <person name="Jerlstrom-Hultqvist J."/>
            <person name="Kolisko M."/>
            <person name="Yi Z."/>
            <person name="Salas-Leiva J.S."/>
            <person name="Gallot-Lavallee L."/>
            <person name="Kops G.J.P.L."/>
            <person name="Archibald J.M."/>
            <person name="Simpson A.G.B."/>
            <person name="Roger A.J."/>
        </authorList>
    </citation>
    <scope>NUCLEOTIDE SEQUENCE</scope>
    <source>
        <strain evidence="3">BICM</strain>
    </source>
</reference>
<dbReference type="SUPFAM" id="SSF53335">
    <property type="entry name" value="S-adenosyl-L-methionine-dependent methyltransferases"/>
    <property type="match status" value="1"/>
</dbReference>
<keyword evidence="4" id="KW-1185">Reference proteome</keyword>
<protein>
    <submittedName>
        <fullName evidence="3">Methyltransferase domain</fullName>
    </submittedName>
</protein>
<dbReference type="InterPro" id="IPR041698">
    <property type="entry name" value="Methyltransf_25"/>
</dbReference>
<evidence type="ECO:0000313" key="3">
    <source>
        <dbReference type="EMBL" id="KAG9394102.1"/>
    </source>
</evidence>
<dbReference type="PANTHER" id="PTHR43861">
    <property type="entry name" value="TRANS-ACONITATE 2-METHYLTRANSFERASE-RELATED"/>
    <property type="match status" value="1"/>
</dbReference>
<evidence type="ECO:0000259" key="2">
    <source>
        <dbReference type="Pfam" id="PF13649"/>
    </source>
</evidence>
<evidence type="ECO:0000313" key="4">
    <source>
        <dbReference type="Proteomes" id="UP000717585"/>
    </source>
</evidence>
<keyword evidence="1" id="KW-0808">Transferase</keyword>
<dbReference type="Gene3D" id="3.40.50.150">
    <property type="entry name" value="Vaccinia Virus protein VP39"/>
    <property type="match status" value="1"/>
</dbReference>
<gene>
    <name evidence="3" type="ORF">J8273_4465</name>
</gene>
<organism evidence="3 4">
    <name type="scientific">Carpediemonas membranifera</name>
    <dbReference type="NCBI Taxonomy" id="201153"/>
    <lineage>
        <taxon>Eukaryota</taxon>
        <taxon>Metamonada</taxon>
        <taxon>Carpediemonas-like organisms</taxon>
        <taxon>Carpediemonas</taxon>
    </lineage>
</organism>
<keyword evidence="3" id="KW-0489">Methyltransferase</keyword>
<evidence type="ECO:0000256" key="1">
    <source>
        <dbReference type="ARBA" id="ARBA00022679"/>
    </source>
</evidence>
<name>A0A8J6E473_9EUKA</name>
<comment type="caution">
    <text evidence="3">The sequence shown here is derived from an EMBL/GenBank/DDBJ whole genome shotgun (WGS) entry which is preliminary data.</text>
</comment>
<dbReference type="InterPro" id="IPR029063">
    <property type="entry name" value="SAM-dependent_MTases_sf"/>
</dbReference>
<accession>A0A8J6E473</accession>